<dbReference type="PANTHER" id="PTHR36838:SF1">
    <property type="entry name" value="SLR1864 PROTEIN"/>
    <property type="match status" value="1"/>
</dbReference>
<feature type="transmembrane region" description="Helical" evidence="8">
    <location>
        <begin position="145"/>
        <end position="165"/>
    </location>
</feature>
<evidence type="ECO:0000256" key="6">
    <source>
        <dbReference type="ARBA" id="ARBA00022989"/>
    </source>
</evidence>
<feature type="transmembrane region" description="Helical" evidence="8">
    <location>
        <begin position="208"/>
        <end position="230"/>
    </location>
</feature>
<evidence type="ECO:0000256" key="8">
    <source>
        <dbReference type="SAM" id="Phobius"/>
    </source>
</evidence>
<evidence type="ECO:0000256" key="7">
    <source>
        <dbReference type="ARBA" id="ARBA00023136"/>
    </source>
</evidence>
<proteinExistence type="inferred from homology"/>
<evidence type="ECO:0000256" key="3">
    <source>
        <dbReference type="ARBA" id="ARBA00022448"/>
    </source>
</evidence>
<feature type="transmembrane region" description="Helical" evidence="8">
    <location>
        <begin position="271"/>
        <end position="292"/>
    </location>
</feature>
<feature type="transmembrane region" description="Helical" evidence="8">
    <location>
        <begin position="81"/>
        <end position="103"/>
    </location>
</feature>
<dbReference type="Gene3D" id="1.20.1530.20">
    <property type="match status" value="1"/>
</dbReference>
<dbReference type="InterPro" id="IPR004776">
    <property type="entry name" value="Mem_transp_PIN-like"/>
</dbReference>
<evidence type="ECO:0008006" key="11">
    <source>
        <dbReference type="Google" id="ProtNLM"/>
    </source>
</evidence>
<sequence length="324" mass="35045">MKMGIIVRIKLWKGVLTMLQTVISTLFQVIVPLSIPVIAGALLGYYRKLDTGPLSILYLYFLTPAIILETLYTARISTEDVYATISFSLLNLALLWAVATVLAKLLKLRSPEAAGLTLISTFTNSVNYGLPLVLLAFGRAGLDTASVYVIGQMIIVNTVGVYFAARSEFSVKNALRSVFKLPAIYAALVAMLLRVFDLVIPEGIHTGIAMVAGAYPPVVLAILGAQMVKVGQSEWNRGMQSAFWAGMSVRMLLSPIIACLVLYVLQIDGTLFTVLLILASMPVAVNAVVLAERFNASPKLVSKCILWTTLASFIILPFLVAGTQ</sequence>
<evidence type="ECO:0000256" key="5">
    <source>
        <dbReference type="ARBA" id="ARBA00022692"/>
    </source>
</evidence>
<keyword evidence="7 8" id="KW-0472">Membrane</keyword>
<feature type="transmembrane region" description="Helical" evidence="8">
    <location>
        <begin position="304"/>
        <end position="322"/>
    </location>
</feature>
<dbReference type="Proteomes" id="UP000838686">
    <property type="component" value="Unassembled WGS sequence"/>
</dbReference>
<feature type="transmembrane region" description="Helical" evidence="8">
    <location>
        <begin position="115"/>
        <end position="139"/>
    </location>
</feature>
<protein>
    <recommendedName>
        <fullName evidence="11">Permease</fullName>
    </recommendedName>
</protein>
<dbReference type="InterPro" id="IPR038770">
    <property type="entry name" value="Na+/solute_symporter_sf"/>
</dbReference>
<dbReference type="Pfam" id="PF03547">
    <property type="entry name" value="Mem_trans"/>
    <property type="match status" value="1"/>
</dbReference>
<keyword evidence="5 8" id="KW-0812">Transmembrane</keyword>
<keyword evidence="10" id="KW-1185">Reference proteome</keyword>
<organism evidence="9 10">
    <name type="scientific">Paenibacillus plantiphilus</name>
    <dbReference type="NCBI Taxonomy" id="2905650"/>
    <lineage>
        <taxon>Bacteria</taxon>
        <taxon>Bacillati</taxon>
        <taxon>Bacillota</taxon>
        <taxon>Bacilli</taxon>
        <taxon>Bacillales</taxon>
        <taxon>Paenibacillaceae</taxon>
        <taxon>Paenibacillus</taxon>
    </lineage>
</organism>
<comment type="similarity">
    <text evidence="2">Belongs to the auxin efflux carrier (TC 2.A.69) family.</text>
</comment>
<feature type="transmembrane region" description="Helical" evidence="8">
    <location>
        <begin position="22"/>
        <end position="45"/>
    </location>
</feature>
<keyword evidence="6 8" id="KW-1133">Transmembrane helix</keyword>
<comment type="subcellular location">
    <subcellularLocation>
        <location evidence="1">Cell membrane</location>
        <topology evidence="1">Multi-pass membrane protein</topology>
    </subcellularLocation>
</comment>
<evidence type="ECO:0000313" key="9">
    <source>
        <dbReference type="EMBL" id="CAH1206817.1"/>
    </source>
</evidence>
<evidence type="ECO:0000256" key="4">
    <source>
        <dbReference type="ARBA" id="ARBA00022475"/>
    </source>
</evidence>
<accession>A0ABN8GJJ7</accession>
<keyword evidence="4" id="KW-1003">Cell membrane</keyword>
<evidence type="ECO:0000313" key="10">
    <source>
        <dbReference type="Proteomes" id="UP000838686"/>
    </source>
</evidence>
<dbReference type="PANTHER" id="PTHR36838">
    <property type="entry name" value="AUXIN EFFLUX CARRIER FAMILY PROTEIN"/>
    <property type="match status" value="1"/>
</dbReference>
<name>A0ABN8GJJ7_9BACL</name>
<keyword evidence="3" id="KW-0813">Transport</keyword>
<feature type="transmembrane region" description="Helical" evidence="8">
    <location>
        <begin position="242"/>
        <end position="265"/>
    </location>
</feature>
<feature type="transmembrane region" description="Helical" evidence="8">
    <location>
        <begin position="177"/>
        <end position="196"/>
    </location>
</feature>
<evidence type="ECO:0000256" key="2">
    <source>
        <dbReference type="ARBA" id="ARBA00010145"/>
    </source>
</evidence>
<feature type="transmembrane region" description="Helical" evidence="8">
    <location>
        <begin position="57"/>
        <end position="75"/>
    </location>
</feature>
<reference evidence="9" key="1">
    <citation type="submission" date="2022-01" db="EMBL/GenBank/DDBJ databases">
        <authorList>
            <person name="Criscuolo A."/>
        </authorList>
    </citation>
    <scope>NUCLEOTIDE SEQUENCE</scope>
    <source>
        <strain evidence="9">CIP111893</strain>
    </source>
</reference>
<dbReference type="EMBL" id="CAKMMF010000013">
    <property type="protein sequence ID" value="CAH1206817.1"/>
    <property type="molecule type" value="Genomic_DNA"/>
</dbReference>
<comment type="caution">
    <text evidence="9">The sequence shown here is derived from an EMBL/GenBank/DDBJ whole genome shotgun (WGS) entry which is preliminary data.</text>
</comment>
<evidence type="ECO:0000256" key="1">
    <source>
        <dbReference type="ARBA" id="ARBA00004651"/>
    </source>
</evidence>
<gene>
    <name evidence="9" type="ORF">PAECIP111893_02622</name>
</gene>